<accession>A0A8S5LXQ2</accession>
<feature type="compositionally biased region" description="Basic and acidic residues" evidence="1">
    <location>
        <begin position="23"/>
        <end position="34"/>
    </location>
</feature>
<feature type="region of interest" description="Disordered" evidence="1">
    <location>
        <begin position="14"/>
        <end position="35"/>
    </location>
</feature>
<evidence type="ECO:0000313" key="2">
    <source>
        <dbReference type="EMBL" id="DAD74623.1"/>
    </source>
</evidence>
<sequence length="711" mass="83372">MALFKKKKAVVSKSKQLSEELQEEKTEETNEPVKKRGRRNIRLELEQLMDFKRPFSMLYSGVESERFFNMCYSMGIRNFLVSFEYVKKINHIINAECKVFVDSGAFTYIQDDKYKAFTIDQWERHIDKYLSWAREHADHIFAIANLDLEYLVGADIVQEWNRKYFEPFMAETGIPVCFIWHGEATKLTWEQYCKRYPYVGISAISDNLQSAESFLAEKLKVAERYGTVVHGMGMTRTAILPRLPFYTVDSTTWLAGVKYGEYSVWNGQIVARYKKHQFDEEVVPRVRTFKEYDFDIEKLREVDFDETIKLSLYSFRRGEKYIQERLKKRMYWQKPKAVMQRIDEVDKEMFPSVEFVENILSENIGEVKDYAINYNVNPDIPQDELRYIIKTMTVFLSWHLPEWEDLKAEYLANNCMVIHALHEQFIGTITSSEEEEIEDLQLFFTNCFEGRDTRLLHYGTNFDRETKERDHYLEEEDEFEFVDLPDDVVKEKIAGLLPSPSDADEEVPTDLIALENEIYEETGVKPTFDKKGRFVKGQVAVRKPKQIYSEKFPKLSCDVCFNSATCPEYKAGHVCAYSKIFKKFDTRNMQDLVTGMQSIVDYNMERMQFAMITEKLNGGLEGTVDKLMDTNIRYMGMLKSMYEASNSEVVKQTRVVHANGTVENTLEHKNPQQGSILEKLFMGDLNKKEEPKEEVVTVEVVDNKEEDKQKN</sequence>
<evidence type="ECO:0000256" key="1">
    <source>
        <dbReference type="SAM" id="MobiDB-lite"/>
    </source>
</evidence>
<protein>
    <submittedName>
        <fullName evidence="2">Uncharacterized protein</fullName>
    </submittedName>
</protein>
<reference evidence="2" key="1">
    <citation type="journal article" date="2021" name="Proc. Natl. Acad. Sci. U.S.A.">
        <title>A Catalog of Tens of Thousands of Viruses from Human Metagenomes Reveals Hidden Associations with Chronic Diseases.</title>
        <authorList>
            <person name="Tisza M.J."/>
            <person name="Buck C.B."/>
        </authorList>
    </citation>
    <scope>NUCLEOTIDE SEQUENCE</scope>
    <source>
        <strain evidence="2">CtZgq1</strain>
    </source>
</reference>
<organism evidence="2">
    <name type="scientific">Myoviridae sp. ctZgq1</name>
    <dbReference type="NCBI Taxonomy" id="2826666"/>
    <lineage>
        <taxon>Viruses</taxon>
        <taxon>Duplodnaviria</taxon>
        <taxon>Heunggongvirae</taxon>
        <taxon>Uroviricota</taxon>
        <taxon>Caudoviricetes</taxon>
    </lineage>
</organism>
<name>A0A8S5LXQ2_9CAUD</name>
<dbReference type="EMBL" id="BK014762">
    <property type="protein sequence ID" value="DAD74623.1"/>
    <property type="molecule type" value="Genomic_DNA"/>
</dbReference>
<proteinExistence type="predicted"/>